<keyword evidence="2" id="KW-1185">Reference proteome</keyword>
<dbReference type="Proteomes" id="UP000283077">
    <property type="component" value="Unassembled WGS sequence"/>
</dbReference>
<evidence type="ECO:0000313" key="1">
    <source>
        <dbReference type="EMBL" id="RVU41727.1"/>
    </source>
</evidence>
<dbReference type="EMBL" id="SACS01000001">
    <property type="protein sequence ID" value="RVU41727.1"/>
    <property type="molecule type" value="Genomic_DNA"/>
</dbReference>
<proteinExistence type="predicted"/>
<evidence type="ECO:0000313" key="2">
    <source>
        <dbReference type="Proteomes" id="UP000283077"/>
    </source>
</evidence>
<sequence length="106" mass="12942">MLDVFIEQKSQQLIYYVSRFLRGQIPHRELHLFIWDTLEEWAQLKVSHHTPATFREQVFWHVLYQLEYWSEQELQRDKILRKQLQNCLGYLRGKVCLPLDCVGIRP</sequence>
<dbReference type="OrthoDB" id="6267605at2"/>
<protein>
    <submittedName>
        <fullName evidence="1">Uncharacterized protein</fullName>
    </submittedName>
</protein>
<organism evidence="1 2">
    <name type="scientific">Rheinheimera riviphila</name>
    <dbReference type="NCBI Taxonomy" id="1834037"/>
    <lineage>
        <taxon>Bacteria</taxon>
        <taxon>Pseudomonadati</taxon>
        <taxon>Pseudomonadota</taxon>
        <taxon>Gammaproteobacteria</taxon>
        <taxon>Chromatiales</taxon>
        <taxon>Chromatiaceae</taxon>
        <taxon>Rheinheimera</taxon>
    </lineage>
</organism>
<reference evidence="1 2" key="1">
    <citation type="submission" date="2019-01" db="EMBL/GenBank/DDBJ databases">
        <authorList>
            <person name="Chen W.-M."/>
        </authorList>
    </citation>
    <scope>NUCLEOTIDE SEQUENCE [LARGE SCALE GENOMIC DNA]</scope>
    <source>
        <strain evidence="1 2">KYPC3</strain>
    </source>
</reference>
<dbReference type="AlphaFoldDB" id="A0A437R4X9"/>
<gene>
    <name evidence="1" type="ORF">EOE67_00565</name>
</gene>
<comment type="caution">
    <text evidence="1">The sequence shown here is derived from an EMBL/GenBank/DDBJ whole genome shotgun (WGS) entry which is preliminary data.</text>
</comment>
<accession>A0A437R4X9</accession>
<dbReference type="RefSeq" id="WP_127697122.1">
    <property type="nucleotide sequence ID" value="NZ_SACS01000001.1"/>
</dbReference>
<name>A0A437R4X9_9GAMM</name>